<organism evidence="2 3">
    <name type="scientific">Pleuronectes platessa</name>
    <name type="common">European plaice</name>
    <dbReference type="NCBI Taxonomy" id="8262"/>
    <lineage>
        <taxon>Eukaryota</taxon>
        <taxon>Metazoa</taxon>
        <taxon>Chordata</taxon>
        <taxon>Craniata</taxon>
        <taxon>Vertebrata</taxon>
        <taxon>Euteleostomi</taxon>
        <taxon>Actinopterygii</taxon>
        <taxon>Neopterygii</taxon>
        <taxon>Teleostei</taxon>
        <taxon>Neoteleostei</taxon>
        <taxon>Acanthomorphata</taxon>
        <taxon>Carangaria</taxon>
        <taxon>Pleuronectiformes</taxon>
        <taxon>Pleuronectoidei</taxon>
        <taxon>Pleuronectidae</taxon>
        <taxon>Pleuronectes</taxon>
    </lineage>
</organism>
<sequence>MTELKTRLNEDKLISLTLKLFRGDRNDLMQIYLFSHFPEVTEPLTNDFPRAAAQIKGQSPKHGCQLVLFSEGSSSSSCSSSSSSSSSSFLAPHRSLSGYRFPLLHSSDAQTAAEWDSC</sequence>
<reference evidence="2" key="1">
    <citation type="submission" date="2020-03" db="EMBL/GenBank/DDBJ databases">
        <authorList>
            <person name="Weist P."/>
        </authorList>
    </citation>
    <scope>NUCLEOTIDE SEQUENCE</scope>
</reference>
<protein>
    <submittedName>
        <fullName evidence="2">Uncharacterized protein</fullName>
    </submittedName>
</protein>
<dbReference type="Proteomes" id="UP001153269">
    <property type="component" value="Unassembled WGS sequence"/>
</dbReference>
<feature type="region of interest" description="Disordered" evidence="1">
    <location>
        <begin position="71"/>
        <end position="91"/>
    </location>
</feature>
<proteinExistence type="predicted"/>
<comment type="caution">
    <text evidence="2">The sequence shown here is derived from an EMBL/GenBank/DDBJ whole genome shotgun (WGS) entry which is preliminary data.</text>
</comment>
<dbReference type="EMBL" id="CADEAL010001162">
    <property type="protein sequence ID" value="CAB1429708.1"/>
    <property type="molecule type" value="Genomic_DNA"/>
</dbReference>
<evidence type="ECO:0000313" key="3">
    <source>
        <dbReference type="Proteomes" id="UP001153269"/>
    </source>
</evidence>
<evidence type="ECO:0000256" key="1">
    <source>
        <dbReference type="SAM" id="MobiDB-lite"/>
    </source>
</evidence>
<accession>A0A9N7YL81</accession>
<feature type="compositionally biased region" description="Low complexity" evidence="1">
    <location>
        <begin position="73"/>
        <end position="88"/>
    </location>
</feature>
<name>A0A9N7YL81_PLEPL</name>
<dbReference type="AlphaFoldDB" id="A0A9N7YL81"/>
<evidence type="ECO:0000313" key="2">
    <source>
        <dbReference type="EMBL" id="CAB1429708.1"/>
    </source>
</evidence>
<gene>
    <name evidence="2" type="ORF">PLEPLA_LOCUS17688</name>
</gene>
<keyword evidence="3" id="KW-1185">Reference proteome</keyword>